<dbReference type="InterPro" id="IPR013083">
    <property type="entry name" value="Znf_RING/FYVE/PHD"/>
</dbReference>
<dbReference type="InterPro" id="IPR018247">
    <property type="entry name" value="EF_Hand_1_Ca_BS"/>
</dbReference>
<name>A0A6T1JYU2_9DINO</name>
<evidence type="ECO:0000259" key="4">
    <source>
        <dbReference type="PROSITE" id="PS50222"/>
    </source>
</evidence>
<evidence type="ECO:0000256" key="1">
    <source>
        <dbReference type="PROSITE-ProRule" id="PRU00175"/>
    </source>
</evidence>
<evidence type="ECO:0000259" key="3">
    <source>
        <dbReference type="PROSITE" id="PS50089"/>
    </source>
</evidence>
<reference evidence="6" key="1">
    <citation type="submission" date="2021-01" db="EMBL/GenBank/DDBJ databases">
        <authorList>
            <person name="Corre E."/>
            <person name="Pelletier E."/>
            <person name="Niang G."/>
            <person name="Scheremetjew M."/>
            <person name="Finn R."/>
            <person name="Kale V."/>
            <person name="Holt S."/>
            <person name="Cochrane G."/>
            <person name="Meng A."/>
            <person name="Brown T."/>
            <person name="Cohen L."/>
        </authorList>
    </citation>
    <scope>NUCLEOTIDE SEQUENCE</scope>
    <source>
        <strain evidence="6">CCMP3105</strain>
    </source>
</reference>
<dbReference type="InterPro" id="IPR001841">
    <property type="entry name" value="Znf_RING"/>
</dbReference>
<dbReference type="AlphaFoldDB" id="A0A6T1JYU2"/>
<keyword evidence="2" id="KW-0812">Transmembrane</keyword>
<keyword evidence="1" id="KW-0479">Metal-binding</keyword>
<accession>A0A6T1JYU2</accession>
<dbReference type="PROSITE" id="PS50222">
    <property type="entry name" value="EF_HAND_2"/>
    <property type="match status" value="1"/>
</dbReference>
<dbReference type="InterPro" id="IPR002048">
    <property type="entry name" value="EF_hand_dom"/>
</dbReference>
<dbReference type="PROSITE" id="PS00018">
    <property type="entry name" value="EF_HAND_1"/>
    <property type="match status" value="1"/>
</dbReference>
<evidence type="ECO:0000313" key="5">
    <source>
        <dbReference type="EMBL" id="CAE4636036.1"/>
    </source>
</evidence>
<dbReference type="EMBL" id="HBNR01064752">
    <property type="protein sequence ID" value="CAE4636039.1"/>
    <property type="molecule type" value="Transcribed_RNA"/>
</dbReference>
<keyword evidence="1" id="KW-0862">Zinc</keyword>
<sequence length="410" mass="45069">MLYPHRRRSRPAWGAWGPSELFMRIFIATWLCGWAAGEFLVSQVIQAMVLCGGDSTFEDALGLRLGSPGGLVDAIASDPSLNKAVAVPFLTAWLAAWSCGGISVLQVLLGTTGRFTRIAPIFVVWVVTLLAFQRNVPALEQADRCRSPTTWIRCWLLLPPLLAALAHWRGRRRCSGRWGRNAGPAGLFASDRAAVCEVSPRGLTLRSRFRAAFRTLCPSRAQAPSPDAVRQAAADLRQLYGHGELATCAICFSPLCMEQCAALTRPNRQRTCGHYFHLACVRRMARFDLHSPLLPACPLCRRTYLAWTPVPDLASHPAAWFQTADVDGDGRLSEAELVEACAMALPLESERLRGRLRSNMGGDRLLAGIGWEDFSAPQVGLLEWLLAARAAARSRAYFSTEDPCWQISPV</sequence>
<feature type="transmembrane region" description="Helical" evidence="2">
    <location>
        <begin position="21"/>
        <end position="41"/>
    </location>
</feature>
<dbReference type="Gene3D" id="3.30.40.10">
    <property type="entry name" value="Zinc/RING finger domain, C3HC4 (zinc finger)"/>
    <property type="match status" value="1"/>
</dbReference>
<keyword evidence="2" id="KW-1133">Transmembrane helix</keyword>
<gene>
    <name evidence="5" type="ORF">AMON00008_LOCUS45722</name>
    <name evidence="6" type="ORF">AMON00008_LOCUS45723</name>
</gene>
<dbReference type="GO" id="GO:0008270">
    <property type="term" value="F:zinc ion binding"/>
    <property type="evidence" value="ECO:0007669"/>
    <property type="project" value="UniProtKB-KW"/>
</dbReference>
<proteinExistence type="predicted"/>
<feature type="transmembrane region" description="Helical" evidence="2">
    <location>
        <begin position="115"/>
        <end position="132"/>
    </location>
</feature>
<dbReference type="SUPFAM" id="SSF57850">
    <property type="entry name" value="RING/U-box"/>
    <property type="match status" value="1"/>
</dbReference>
<organism evidence="6">
    <name type="scientific">Alexandrium monilatum</name>
    <dbReference type="NCBI Taxonomy" id="311494"/>
    <lineage>
        <taxon>Eukaryota</taxon>
        <taxon>Sar</taxon>
        <taxon>Alveolata</taxon>
        <taxon>Dinophyceae</taxon>
        <taxon>Gonyaulacales</taxon>
        <taxon>Pyrocystaceae</taxon>
        <taxon>Alexandrium</taxon>
    </lineage>
</organism>
<dbReference type="EMBL" id="HBNR01064751">
    <property type="protein sequence ID" value="CAE4636036.1"/>
    <property type="molecule type" value="Transcribed_RNA"/>
</dbReference>
<evidence type="ECO:0000313" key="6">
    <source>
        <dbReference type="EMBL" id="CAE4636039.1"/>
    </source>
</evidence>
<dbReference type="CDD" id="cd16448">
    <property type="entry name" value="RING-H2"/>
    <property type="match status" value="1"/>
</dbReference>
<evidence type="ECO:0000256" key="2">
    <source>
        <dbReference type="SAM" id="Phobius"/>
    </source>
</evidence>
<protein>
    <submittedName>
        <fullName evidence="6">Uncharacterized protein</fullName>
    </submittedName>
</protein>
<dbReference type="PROSITE" id="PS50089">
    <property type="entry name" value="ZF_RING_2"/>
    <property type="match status" value="1"/>
</dbReference>
<feature type="domain" description="EF-hand" evidence="4">
    <location>
        <begin position="312"/>
        <end position="347"/>
    </location>
</feature>
<feature type="transmembrane region" description="Helical" evidence="2">
    <location>
        <begin position="85"/>
        <end position="108"/>
    </location>
</feature>
<keyword evidence="2" id="KW-0472">Membrane</keyword>
<keyword evidence="1" id="KW-0863">Zinc-finger</keyword>
<dbReference type="GO" id="GO:0005509">
    <property type="term" value="F:calcium ion binding"/>
    <property type="evidence" value="ECO:0007669"/>
    <property type="project" value="InterPro"/>
</dbReference>
<feature type="domain" description="RING-type" evidence="3">
    <location>
        <begin position="248"/>
        <end position="301"/>
    </location>
</feature>